<evidence type="ECO:0000256" key="2">
    <source>
        <dbReference type="ARBA" id="ARBA00023125"/>
    </source>
</evidence>
<dbReference type="Proteomes" id="UP000236735">
    <property type="component" value="Unassembled WGS sequence"/>
</dbReference>
<dbReference type="PANTHER" id="PTHR43280">
    <property type="entry name" value="ARAC-FAMILY TRANSCRIPTIONAL REGULATOR"/>
    <property type="match status" value="1"/>
</dbReference>
<sequence>MHILSEKAVSLYPNKVIQPMKKYLFVFLIVAAMAIGCTGGRGNGNVLSDADSIYQWENIRKYLMEEPELALRLIDTSEMRGVADVNYANYMRAQIYYGSPTMEDLDKARDYCLRVLNNQNPVVDSLQRIKIISLLVSVFQKTPEKYQDAVRYAIKGAEMAHKANRLMEEAEFYFNAGTMMERLQQGSGIAYMNSSLELYRKAARNSIAPLPMFSSNLGQMARIYAEEKKYADAISLLEERLLVIERIEKEYSTAPAGWIDQQRAYTYPVMAYCLYMTGDKERAQRMAAAFEQTQAGQQPGNQDDILFYYASSGNAARIQQIYDQLEPYYREKGDTISQNYVSLLALYARGLNEIGRYHEAYQVLDRFSVINDSLVQRERQQETLKYAQQMKTQEKELELKDKEAKARLHLIIILALVVFLVACIIFLWRITLAHRRLQEKNRQLFDTVQQMIQQADKRQEALDRLPEATLSPSQQLYNRICHLMRDQQPYTDSELNRETLAQMLATNYNVVASVIRECTDGQTIGDFLDDWRIRHAAQLVATTSDTVGLIIEESGFSSRSHFNTLFREKFKMTPSEYRKIAQEKKNEG</sequence>
<evidence type="ECO:0000256" key="3">
    <source>
        <dbReference type="ARBA" id="ARBA00023163"/>
    </source>
</evidence>
<dbReference type="InterPro" id="IPR018060">
    <property type="entry name" value="HTH_AraC"/>
</dbReference>
<dbReference type="GO" id="GO:0043565">
    <property type="term" value="F:sequence-specific DNA binding"/>
    <property type="evidence" value="ECO:0007669"/>
    <property type="project" value="InterPro"/>
</dbReference>
<evidence type="ECO:0000313" key="6">
    <source>
        <dbReference type="EMBL" id="SEF62971.1"/>
    </source>
</evidence>
<keyword evidence="4" id="KW-0812">Transmembrane</keyword>
<evidence type="ECO:0000259" key="5">
    <source>
        <dbReference type="PROSITE" id="PS01124"/>
    </source>
</evidence>
<dbReference type="SUPFAM" id="SSF48452">
    <property type="entry name" value="TPR-like"/>
    <property type="match status" value="1"/>
</dbReference>
<reference evidence="6 7" key="1">
    <citation type="submission" date="2016-10" db="EMBL/GenBank/DDBJ databases">
        <authorList>
            <person name="de Groot N.N."/>
        </authorList>
    </citation>
    <scope>NUCLEOTIDE SEQUENCE [LARGE SCALE GENOMIC DNA]</scope>
    <source>
        <strain evidence="6 7">AR32</strain>
    </source>
</reference>
<protein>
    <submittedName>
        <fullName evidence="6">AraC-type DNA-binding protein</fullName>
    </submittedName>
</protein>
<evidence type="ECO:0000256" key="4">
    <source>
        <dbReference type="SAM" id="Phobius"/>
    </source>
</evidence>
<dbReference type="InterPro" id="IPR009057">
    <property type="entry name" value="Homeodomain-like_sf"/>
</dbReference>
<keyword evidence="3" id="KW-0804">Transcription</keyword>
<dbReference type="SUPFAM" id="SSF46689">
    <property type="entry name" value="Homeodomain-like"/>
    <property type="match status" value="1"/>
</dbReference>
<dbReference type="SMART" id="SM00342">
    <property type="entry name" value="HTH_ARAC"/>
    <property type="match status" value="1"/>
</dbReference>
<feature type="domain" description="HTH araC/xylS-type" evidence="5">
    <location>
        <begin position="478"/>
        <end position="580"/>
    </location>
</feature>
<dbReference type="PROSITE" id="PS01124">
    <property type="entry name" value="HTH_ARAC_FAMILY_2"/>
    <property type="match status" value="1"/>
</dbReference>
<evidence type="ECO:0000256" key="1">
    <source>
        <dbReference type="ARBA" id="ARBA00023015"/>
    </source>
</evidence>
<gene>
    <name evidence="6" type="ORF">SAMN05216354_1100</name>
</gene>
<keyword evidence="1" id="KW-0805">Transcription regulation</keyword>
<dbReference type="Gene3D" id="1.25.40.10">
    <property type="entry name" value="Tetratricopeptide repeat domain"/>
    <property type="match status" value="1"/>
</dbReference>
<keyword evidence="2 6" id="KW-0238">DNA-binding</keyword>
<name>A0A1H5TLI4_XYLRU</name>
<dbReference type="PANTHER" id="PTHR43280:SF2">
    <property type="entry name" value="HTH-TYPE TRANSCRIPTIONAL REGULATOR EXSA"/>
    <property type="match status" value="1"/>
</dbReference>
<feature type="transmembrane region" description="Helical" evidence="4">
    <location>
        <begin position="408"/>
        <end position="428"/>
    </location>
</feature>
<keyword evidence="4" id="KW-0472">Membrane</keyword>
<keyword evidence="4" id="KW-1133">Transmembrane helix</keyword>
<proteinExistence type="predicted"/>
<dbReference type="Gene3D" id="1.10.10.60">
    <property type="entry name" value="Homeodomain-like"/>
    <property type="match status" value="1"/>
</dbReference>
<feature type="transmembrane region" description="Helical" evidence="4">
    <location>
        <begin position="23"/>
        <end position="42"/>
    </location>
</feature>
<dbReference type="GO" id="GO:0003700">
    <property type="term" value="F:DNA-binding transcription factor activity"/>
    <property type="evidence" value="ECO:0007669"/>
    <property type="project" value="InterPro"/>
</dbReference>
<dbReference type="EMBL" id="FNUV01000002">
    <property type="protein sequence ID" value="SEF62971.1"/>
    <property type="molecule type" value="Genomic_DNA"/>
</dbReference>
<organism evidence="6 7">
    <name type="scientific">Xylanibacter ruminicola</name>
    <name type="common">Prevotella ruminicola</name>
    <dbReference type="NCBI Taxonomy" id="839"/>
    <lineage>
        <taxon>Bacteria</taxon>
        <taxon>Pseudomonadati</taxon>
        <taxon>Bacteroidota</taxon>
        <taxon>Bacteroidia</taxon>
        <taxon>Bacteroidales</taxon>
        <taxon>Prevotellaceae</taxon>
        <taxon>Xylanibacter</taxon>
    </lineage>
</organism>
<dbReference type="AlphaFoldDB" id="A0A1H5TLI4"/>
<dbReference type="InterPro" id="IPR011990">
    <property type="entry name" value="TPR-like_helical_dom_sf"/>
</dbReference>
<dbReference type="Pfam" id="PF12833">
    <property type="entry name" value="HTH_18"/>
    <property type="match status" value="1"/>
</dbReference>
<accession>A0A1H5TLI4</accession>
<evidence type="ECO:0000313" key="7">
    <source>
        <dbReference type="Proteomes" id="UP000236735"/>
    </source>
</evidence>